<evidence type="ECO:0000313" key="1">
    <source>
        <dbReference type="EMBL" id="KAL0488550.1"/>
    </source>
</evidence>
<dbReference type="Proteomes" id="UP001431209">
    <property type="component" value="Unassembled WGS sequence"/>
</dbReference>
<accession>A0AAW2ZIC9</accession>
<gene>
    <name evidence="1" type="ORF">AKO1_015764</name>
</gene>
<name>A0AAW2ZIC9_9EUKA</name>
<sequence length="159" mass="18918">MLRGEISSNIDDLDNLNQQFEWLPNSITIRPTFELYSQKNDALAEINERWHSIEDYILHKVFGKLITTYEDKFKALENDLTCEVQVFERNEFPYQIPVGNHWVLWYGSKTQPYSSAQISKHIESQLTKILGEDTIFDFAWYILILKCRFLIFSMYRCFG</sequence>
<dbReference type="EMBL" id="JAOPGA020001448">
    <property type="protein sequence ID" value="KAL0488550.1"/>
    <property type="molecule type" value="Genomic_DNA"/>
</dbReference>
<evidence type="ECO:0000313" key="2">
    <source>
        <dbReference type="Proteomes" id="UP001431209"/>
    </source>
</evidence>
<organism evidence="1 2">
    <name type="scientific">Acrasis kona</name>
    <dbReference type="NCBI Taxonomy" id="1008807"/>
    <lineage>
        <taxon>Eukaryota</taxon>
        <taxon>Discoba</taxon>
        <taxon>Heterolobosea</taxon>
        <taxon>Tetramitia</taxon>
        <taxon>Eutetramitia</taxon>
        <taxon>Acrasidae</taxon>
        <taxon>Acrasis</taxon>
    </lineage>
</organism>
<keyword evidence="2" id="KW-1185">Reference proteome</keyword>
<reference evidence="1 2" key="1">
    <citation type="submission" date="2024-03" db="EMBL/GenBank/DDBJ databases">
        <title>The Acrasis kona genome and developmental transcriptomes reveal deep origins of eukaryotic multicellular pathways.</title>
        <authorList>
            <person name="Sheikh S."/>
            <person name="Fu C.-J."/>
            <person name="Brown M.W."/>
            <person name="Baldauf S.L."/>
        </authorList>
    </citation>
    <scope>NUCLEOTIDE SEQUENCE [LARGE SCALE GENOMIC DNA]</scope>
    <source>
        <strain evidence="1 2">ATCC MYA-3509</strain>
    </source>
</reference>
<comment type="caution">
    <text evidence="1">The sequence shown here is derived from an EMBL/GenBank/DDBJ whole genome shotgun (WGS) entry which is preliminary data.</text>
</comment>
<proteinExistence type="predicted"/>
<dbReference type="AlphaFoldDB" id="A0AAW2ZIC9"/>
<protein>
    <submittedName>
        <fullName evidence="1">Uncharacterized protein</fullName>
    </submittedName>
</protein>